<dbReference type="Proteomes" id="UP001140293">
    <property type="component" value="Unassembled WGS sequence"/>
</dbReference>
<reference evidence="2" key="2">
    <citation type="journal article" date="2022" name="BMC Genomics">
        <title>Comparative genome analysis of mycobacteria focusing on tRNA and non-coding RNA.</title>
        <authorList>
            <person name="Behra P.R.K."/>
            <person name="Pettersson B.M.F."/>
            <person name="Ramesh M."/>
            <person name="Das S."/>
            <person name="Dasgupta S."/>
            <person name="Kirsebom L.A."/>
        </authorList>
    </citation>
    <scope>NUCLEOTIDE SEQUENCE</scope>
    <source>
        <strain evidence="2">DSM 44615</strain>
    </source>
</reference>
<keyword evidence="3" id="KW-1185">Reference proteome</keyword>
<reference evidence="2" key="1">
    <citation type="submission" date="2020-07" db="EMBL/GenBank/DDBJ databases">
        <authorList>
            <person name="Pettersson B.M.F."/>
            <person name="Behra P.R.K."/>
            <person name="Ramesh M."/>
            <person name="Das S."/>
            <person name="Dasgupta S."/>
            <person name="Kirsebom L.A."/>
        </authorList>
    </citation>
    <scope>NUCLEOTIDE SEQUENCE</scope>
    <source>
        <strain evidence="2">DSM 44615</strain>
    </source>
</reference>
<gene>
    <name evidence="2" type="ORF">H7I41_29910</name>
</gene>
<name>A0A9X2YGQ3_9MYCO</name>
<proteinExistence type="predicted"/>
<accession>A0A9X2YGQ3</accession>
<comment type="caution">
    <text evidence="2">The sequence shown here is derived from an EMBL/GenBank/DDBJ whole genome shotgun (WGS) entry which is preliminary data.</text>
</comment>
<dbReference type="EMBL" id="JACKSJ010000273">
    <property type="protein sequence ID" value="MCV7174142.1"/>
    <property type="molecule type" value="Genomic_DNA"/>
</dbReference>
<evidence type="ECO:0008006" key="4">
    <source>
        <dbReference type="Google" id="ProtNLM"/>
    </source>
</evidence>
<sequence>MLADTGSIRTFGRAADVQAAELLAAAATLAAAPAPTGLGPVAARFLAALAEAMSAGSREIATLGERVSAGAGAADASARQYDATAQRGADRLVRQV</sequence>
<evidence type="ECO:0000313" key="3">
    <source>
        <dbReference type="Proteomes" id="UP001140293"/>
    </source>
</evidence>
<protein>
    <recommendedName>
        <fullName evidence="4">ESX-1 secretion-associated protein</fullName>
    </recommendedName>
</protein>
<organism evidence="2 3">
    <name type="scientific">[Mycobacterium] manitobense</name>
    <dbReference type="NCBI Taxonomy" id="190147"/>
    <lineage>
        <taxon>Bacteria</taxon>
        <taxon>Bacillati</taxon>
        <taxon>Actinomycetota</taxon>
        <taxon>Actinomycetes</taxon>
        <taxon>Mycobacteriales</taxon>
        <taxon>Mycobacteriaceae</taxon>
        <taxon>Mycolicibacterium</taxon>
    </lineage>
</organism>
<feature type="compositionally biased region" description="Low complexity" evidence="1">
    <location>
        <begin position="72"/>
        <end position="85"/>
    </location>
</feature>
<dbReference type="AlphaFoldDB" id="A0A9X2YGQ3"/>
<evidence type="ECO:0000256" key="1">
    <source>
        <dbReference type="SAM" id="MobiDB-lite"/>
    </source>
</evidence>
<evidence type="ECO:0000313" key="2">
    <source>
        <dbReference type="EMBL" id="MCV7174142.1"/>
    </source>
</evidence>
<feature type="region of interest" description="Disordered" evidence="1">
    <location>
        <begin position="72"/>
        <end position="96"/>
    </location>
</feature>